<accession>A0ABY9Z3Q0</accession>
<protein>
    <submittedName>
        <fullName evidence="3">Tripartite tricarboxylate transporter TctB family protein</fullName>
    </submittedName>
</protein>
<keyword evidence="4" id="KW-1185">Reference proteome</keyword>
<feature type="domain" description="DUF1468" evidence="2">
    <location>
        <begin position="12"/>
        <end position="145"/>
    </location>
</feature>
<keyword evidence="1" id="KW-0812">Transmembrane</keyword>
<evidence type="ECO:0000256" key="1">
    <source>
        <dbReference type="SAM" id="Phobius"/>
    </source>
</evidence>
<organism evidence="3 4">
    <name type="scientific">Halomonas piscis</name>
    <dbReference type="NCBI Taxonomy" id="3031727"/>
    <lineage>
        <taxon>Bacteria</taxon>
        <taxon>Pseudomonadati</taxon>
        <taxon>Pseudomonadota</taxon>
        <taxon>Gammaproteobacteria</taxon>
        <taxon>Oceanospirillales</taxon>
        <taxon>Halomonadaceae</taxon>
        <taxon>Halomonas</taxon>
    </lineage>
</organism>
<evidence type="ECO:0000259" key="2">
    <source>
        <dbReference type="Pfam" id="PF07331"/>
    </source>
</evidence>
<name>A0ABY9Z3Q0_9GAMM</name>
<dbReference type="Proteomes" id="UP001301869">
    <property type="component" value="Chromosome"/>
</dbReference>
<dbReference type="EMBL" id="CP119391">
    <property type="protein sequence ID" value="WNK21320.1"/>
    <property type="molecule type" value="Genomic_DNA"/>
</dbReference>
<dbReference type="InterPro" id="IPR009936">
    <property type="entry name" value="DUF1468"/>
</dbReference>
<keyword evidence="1" id="KW-0472">Membrane</keyword>
<feature type="transmembrane region" description="Helical" evidence="1">
    <location>
        <begin position="91"/>
        <end position="109"/>
    </location>
</feature>
<feature type="transmembrane region" description="Helical" evidence="1">
    <location>
        <begin position="67"/>
        <end position="85"/>
    </location>
</feature>
<dbReference type="Pfam" id="PF07331">
    <property type="entry name" value="TctB"/>
    <property type="match status" value="1"/>
</dbReference>
<dbReference type="RefSeq" id="WP_311885365.1">
    <property type="nucleotide sequence ID" value="NZ_CP119391.1"/>
</dbReference>
<evidence type="ECO:0000313" key="4">
    <source>
        <dbReference type="Proteomes" id="UP001301869"/>
    </source>
</evidence>
<evidence type="ECO:0000313" key="3">
    <source>
        <dbReference type="EMBL" id="WNK21320.1"/>
    </source>
</evidence>
<proteinExistence type="predicted"/>
<gene>
    <name evidence="3" type="ORF">P1P91_06510</name>
</gene>
<reference evidence="3 4" key="1">
    <citation type="submission" date="2023-03" db="EMBL/GenBank/DDBJ databases">
        <title>Halomonas sp. nov., isolated from Korean tranditional fermented seafood 'Jeotgal'.</title>
        <authorList>
            <person name="Kim B."/>
            <person name="Shin N.-R."/>
        </authorList>
    </citation>
    <scope>NUCLEOTIDE SEQUENCE [LARGE SCALE GENOMIC DNA]</scope>
    <source>
        <strain evidence="3 4">SG2L-4</strain>
    </source>
</reference>
<keyword evidence="1" id="KW-1133">Transmembrane helix</keyword>
<feature type="transmembrane region" description="Helical" evidence="1">
    <location>
        <begin position="121"/>
        <end position="140"/>
    </location>
</feature>
<sequence length="150" mass="16204">MTSVKRHLTSLVTLLIALGLVAASYWPSESGYEFPQIIAIVTAAISAIHLLVTIATRKAHRTESAEAVIPWAGIIPVLLILGGLLLVAERLGFFVTSFMAFSLIAVLYTPGPWSWRRVIRGCAISAIFMGALYAIFVLLLEVQVPKGALI</sequence>
<feature type="transmembrane region" description="Helical" evidence="1">
    <location>
        <begin position="33"/>
        <end position="55"/>
    </location>
</feature>